<dbReference type="InterPro" id="IPR025202">
    <property type="entry name" value="PLD-like_dom"/>
</dbReference>
<dbReference type="PROSITE" id="PS50035">
    <property type="entry name" value="PLD"/>
    <property type="match status" value="1"/>
</dbReference>
<keyword evidence="4" id="KW-0378">Hydrolase</keyword>
<comment type="caution">
    <text evidence="8">The sequence shown here is derived from an EMBL/GenBank/DDBJ whole genome shotgun (WGS) entry which is preliminary data.</text>
</comment>
<dbReference type="RefSeq" id="WP_338198320.1">
    <property type="nucleotide sequence ID" value="NZ_JAEKNR010000003.1"/>
</dbReference>
<evidence type="ECO:0000256" key="5">
    <source>
        <dbReference type="ARBA" id="ARBA00022963"/>
    </source>
</evidence>
<dbReference type="PANTHER" id="PTHR43856:SF1">
    <property type="entry name" value="MITOCHONDRIAL CARDIOLIPIN HYDROLASE"/>
    <property type="match status" value="1"/>
</dbReference>
<protein>
    <recommendedName>
        <fullName evidence="3">phospholipase D</fullName>
        <ecNumber evidence="3">3.1.4.4</ecNumber>
    </recommendedName>
</protein>
<name>A0A934K4A5_9BACT</name>
<comment type="similarity">
    <text evidence="2">Belongs to the phospholipase D family.</text>
</comment>
<dbReference type="EC" id="3.1.4.4" evidence="3"/>
<dbReference type="GO" id="GO:0004630">
    <property type="term" value="F:phospholipase D activity"/>
    <property type="evidence" value="ECO:0007669"/>
    <property type="project" value="UniProtKB-EC"/>
</dbReference>
<keyword evidence="9" id="KW-1185">Reference proteome</keyword>
<dbReference type="InterPro" id="IPR051406">
    <property type="entry name" value="PLD_domain"/>
</dbReference>
<comment type="catalytic activity">
    <reaction evidence="1">
        <text>a 1,2-diacyl-sn-glycero-3-phosphocholine + H2O = a 1,2-diacyl-sn-glycero-3-phosphate + choline + H(+)</text>
        <dbReference type="Rhea" id="RHEA:14445"/>
        <dbReference type="ChEBI" id="CHEBI:15354"/>
        <dbReference type="ChEBI" id="CHEBI:15377"/>
        <dbReference type="ChEBI" id="CHEBI:15378"/>
        <dbReference type="ChEBI" id="CHEBI:57643"/>
        <dbReference type="ChEBI" id="CHEBI:58608"/>
        <dbReference type="EC" id="3.1.4.4"/>
    </reaction>
</comment>
<evidence type="ECO:0000256" key="6">
    <source>
        <dbReference type="ARBA" id="ARBA00023098"/>
    </source>
</evidence>
<dbReference type="Gene3D" id="3.30.870.10">
    <property type="entry name" value="Endonuclease Chain A"/>
    <property type="match status" value="2"/>
</dbReference>
<keyword evidence="5" id="KW-0442">Lipid degradation</keyword>
<evidence type="ECO:0000313" key="9">
    <source>
        <dbReference type="Proteomes" id="UP000612893"/>
    </source>
</evidence>
<proteinExistence type="inferred from homology"/>
<evidence type="ECO:0000313" key="8">
    <source>
        <dbReference type="EMBL" id="MBJ7596488.1"/>
    </source>
</evidence>
<evidence type="ECO:0000256" key="1">
    <source>
        <dbReference type="ARBA" id="ARBA00000798"/>
    </source>
</evidence>
<dbReference type="InterPro" id="IPR001736">
    <property type="entry name" value="PLipase_D/transphosphatidylase"/>
</dbReference>
<dbReference type="GO" id="GO:0016042">
    <property type="term" value="P:lipid catabolic process"/>
    <property type="evidence" value="ECO:0007669"/>
    <property type="project" value="UniProtKB-KW"/>
</dbReference>
<dbReference type="EMBL" id="JAEKNR010000003">
    <property type="protein sequence ID" value="MBJ7596488.1"/>
    <property type="molecule type" value="Genomic_DNA"/>
</dbReference>
<evidence type="ECO:0000256" key="3">
    <source>
        <dbReference type="ARBA" id="ARBA00012027"/>
    </source>
</evidence>
<reference evidence="8" key="1">
    <citation type="submission" date="2020-10" db="EMBL/GenBank/DDBJ databases">
        <title>Ca. Dormibacterota MAGs.</title>
        <authorList>
            <person name="Montgomery K."/>
        </authorList>
    </citation>
    <scope>NUCLEOTIDE SEQUENCE [LARGE SCALE GENOMIC DNA]</scope>
    <source>
        <strain evidence="8">SC8812_S17_10</strain>
    </source>
</reference>
<accession>A0A934K4A5</accession>
<dbReference type="Proteomes" id="UP000612893">
    <property type="component" value="Unassembled WGS sequence"/>
</dbReference>
<gene>
    <name evidence="8" type="ORF">JF922_00140</name>
</gene>
<evidence type="ECO:0000256" key="2">
    <source>
        <dbReference type="ARBA" id="ARBA00008664"/>
    </source>
</evidence>
<evidence type="ECO:0000256" key="4">
    <source>
        <dbReference type="ARBA" id="ARBA00022801"/>
    </source>
</evidence>
<organism evidence="8 9">
    <name type="scientific">Candidatus Nephthysia bennettiae</name>
    <dbReference type="NCBI Taxonomy" id="3127016"/>
    <lineage>
        <taxon>Bacteria</taxon>
        <taxon>Bacillati</taxon>
        <taxon>Candidatus Dormiibacterota</taxon>
        <taxon>Candidatus Dormibacteria</taxon>
        <taxon>Candidatus Dormibacterales</taxon>
        <taxon>Candidatus Dormibacteraceae</taxon>
        <taxon>Candidatus Nephthysia</taxon>
    </lineage>
</organism>
<feature type="domain" description="PLD phosphodiesterase" evidence="7">
    <location>
        <begin position="289"/>
        <end position="316"/>
    </location>
</feature>
<evidence type="ECO:0000259" key="7">
    <source>
        <dbReference type="PROSITE" id="PS50035"/>
    </source>
</evidence>
<dbReference type="GO" id="GO:0006793">
    <property type="term" value="P:phosphorus metabolic process"/>
    <property type="evidence" value="ECO:0007669"/>
    <property type="project" value="UniProtKB-ARBA"/>
</dbReference>
<dbReference type="SUPFAM" id="SSF56024">
    <property type="entry name" value="Phospholipase D/nuclease"/>
    <property type="match status" value="2"/>
</dbReference>
<dbReference type="PANTHER" id="PTHR43856">
    <property type="entry name" value="CARDIOLIPIN HYDROLASE"/>
    <property type="match status" value="1"/>
</dbReference>
<dbReference type="AlphaFoldDB" id="A0A934K4A5"/>
<dbReference type="Pfam" id="PF13091">
    <property type="entry name" value="PLDc_2"/>
    <property type="match status" value="2"/>
</dbReference>
<sequence length="348" mass="37740">MRRHQSWPALRRFLGLLLPLVVILAASLPACGRVPGASSSPSAPGRPAGGEFRLWQDAAIFDAVRSLLAAAGAGESLWVEMYEFDRPDLEEALVRAKGRGADVRIIVDRTVAQSARAAVRMTARGLAVRAYPVDDSRHQIDHVKLLISGAESLVGGMNWGRHSWANHDYVFETARRDVLLRLRAIFSQDWSIAGGQPAPLAAAPGPVAQTAPGQEVRAMLLGAIRQARRAVSGEVFVLTDPDVLMALAAAQRRGVEVRLLLDPAQDPNLAPYKLMRATGVEVRWYPVPPGSKLHSKAGLFDGEKLMVGSANWSLSGLSVNHELDLMVEDPQAVRAFSDRFERDWAASG</sequence>
<keyword evidence="6" id="KW-0443">Lipid metabolism</keyword>